<comment type="similarity">
    <text evidence="2 6">Belongs to the fungal hydrophobin family.</text>
</comment>
<dbReference type="GO" id="GO:0005199">
    <property type="term" value="F:structural constituent of cell wall"/>
    <property type="evidence" value="ECO:0007669"/>
    <property type="project" value="InterPro"/>
</dbReference>
<keyword evidence="3 6" id="KW-0134">Cell wall</keyword>
<evidence type="ECO:0000256" key="1">
    <source>
        <dbReference type="ARBA" id="ARBA00004191"/>
    </source>
</evidence>
<dbReference type="OrthoDB" id="4225815at2759"/>
<dbReference type="AlphaFoldDB" id="A0A9P6EGE6"/>
<dbReference type="SMART" id="SM00075">
    <property type="entry name" value="HYDRO"/>
    <property type="match status" value="1"/>
</dbReference>
<feature type="chain" id="PRO_5040544722" description="Hydrophobin" evidence="6">
    <location>
        <begin position="20"/>
        <end position="99"/>
    </location>
</feature>
<keyword evidence="4 6" id="KW-0964">Secreted</keyword>
<dbReference type="CDD" id="cd23507">
    <property type="entry name" value="hydrophobin_I"/>
    <property type="match status" value="1"/>
</dbReference>
<name>A0A9P6EGE6_9AGAR</name>
<keyword evidence="6" id="KW-0732">Signal</keyword>
<evidence type="ECO:0000313" key="7">
    <source>
        <dbReference type="EMBL" id="KAF9528417.1"/>
    </source>
</evidence>
<sequence>MFSRLSLWAAVVAMTLAKASVLPRQDSTCSTGQLNCCDQVGDVHALGLTNNSALIGVVLDPITAIVGVDCVPVSVLGAAGGSCSAQTACCSGNTYASIP</sequence>
<gene>
    <name evidence="7" type="ORF">CPB83DRAFT_894448</name>
</gene>
<organism evidence="7 8">
    <name type="scientific">Crepidotus variabilis</name>
    <dbReference type="NCBI Taxonomy" id="179855"/>
    <lineage>
        <taxon>Eukaryota</taxon>
        <taxon>Fungi</taxon>
        <taxon>Dikarya</taxon>
        <taxon>Basidiomycota</taxon>
        <taxon>Agaricomycotina</taxon>
        <taxon>Agaricomycetes</taxon>
        <taxon>Agaricomycetidae</taxon>
        <taxon>Agaricales</taxon>
        <taxon>Agaricineae</taxon>
        <taxon>Crepidotaceae</taxon>
        <taxon>Crepidotus</taxon>
    </lineage>
</organism>
<dbReference type="EMBL" id="MU157853">
    <property type="protein sequence ID" value="KAF9528417.1"/>
    <property type="molecule type" value="Genomic_DNA"/>
</dbReference>
<evidence type="ECO:0000256" key="6">
    <source>
        <dbReference type="RuleBase" id="RU365009"/>
    </source>
</evidence>
<comment type="caution">
    <text evidence="7">The sequence shown here is derived from an EMBL/GenBank/DDBJ whole genome shotgun (WGS) entry which is preliminary data.</text>
</comment>
<accession>A0A9P6EGE6</accession>
<protein>
    <recommendedName>
        <fullName evidence="6">Hydrophobin</fullName>
    </recommendedName>
</protein>
<proteinExistence type="inferred from homology"/>
<evidence type="ECO:0000256" key="2">
    <source>
        <dbReference type="ARBA" id="ARBA00010446"/>
    </source>
</evidence>
<reference evidence="7" key="1">
    <citation type="submission" date="2020-11" db="EMBL/GenBank/DDBJ databases">
        <authorList>
            <consortium name="DOE Joint Genome Institute"/>
            <person name="Ahrendt S."/>
            <person name="Riley R."/>
            <person name="Andreopoulos W."/>
            <person name="Labutti K."/>
            <person name="Pangilinan J."/>
            <person name="Ruiz-Duenas F.J."/>
            <person name="Barrasa J.M."/>
            <person name="Sanchez-Garcia M."/>
            <person name="Camarero S."/>
            <person name="Miyauchi S."/>
            <person name="Serrano A."/>
            <person name="Linde D."/>
            <person name="Babiker R."/>
            <person name="Drula E."/>
            <person name="Ayuso-Fernandez I."/>
            <person name="Pacheco R."/>
            <person name="Padilla G."/>
            <person name="Ferreira P."/>
            <person name="Barriuso J."/>
            <person name="Kellner H."/>
            <person name="Castanera R."/>
            <person name="Alfaro M."/>
            <person name="Ramirez L."/>
            <person name="Pisabarro A.G."/>
            <person name="Kuo A."/>
            <person name="Tritt A."/>
            <person name="Lipzen A."/>
            <person name="He G."/>
            <person name="Yan M."/>
            <person name="Ng V."/>
            <person name="Cullen D."/>
            <person name="Martin F."/>
            <person name="Rosso M.-N."/>
            <person name="Henrissat B."/>
            <person name="Hibbett D."/>
            <person name="Martinez A.T."/>
            <person name="Grigoriev I.V."/>
        </authorList>
    </citation>
    <scope>NUCLEOTIDE SEQUENCE</scope>
    <source>
        <strain evidence="7">CBS 506.95</strain>
    </source>
</reference>
<dbReference type="Proteomes" id="UP000807306">
    <property type="component" value="Unassembled WGS sequence"/>
</dbReference>
<evidence type="ECO:0000256" key="3">
    <source>
        <dbReference type="ARBA" id="ARBA00022512"/>
    </source>
</evidence>
<comment type="subcellular location">
    <subcellularLocation>
        <location evidence="1 6">Secreted</location>
        <location evidence="1 6">Cell wall</location>
    </subcellularLocation>
</comment>
<dbReference type="Pfam" id="PF01185">
    <property type="entry name" value="Hydrophobin"/>
    <property type="match status" value="1"/>
</dbReference>
<evidence type="ECO:0000256" key="4">
    <source>
        <dbReference type="ARBA" id="ARBA00022525"/>
    </source>
</evidence>
<dbReference type="GO" id="GO:0009277">
    <property type="term" value="C:fungal-type cell wall"/>
    <property type="evidence" value="ECO:0007669"/>
    <property type="project" value="InterPro"/>
</dbReference>
<evidence type="ECO:0000256" key="5">
    <source>
        <dbReference type="ARBA" id="ARBA00023157"/>
    </source>
</evidence>
<evidence type="ECO:0000313" key="8">
    <source>
        <dbReference type="Proteomes" id="UP000807306"/>
    </source>
</evidence>
<dbReference type="InterPro" id="IPR001338">
    <property type="entry name" value="Class_I_Hydrophobin"/>
</dbReference>
<keyword evidence="5 6" id="KW-1015">Disulfide bond</keyword>
<keyword evidence="8" id="KW-1185">Reference proteome</keyword>
<feature type="signal peptide" evidence="6">
    <location>
        <begin position="1"/>
        <end position="19"/>
    </location>
</feature>